<dbReference type="InterPro" id="IPR005618">
    <property type="entry name" value="OMPW"/>
</dbReference>
<keyword evidence="2" id="KW-0732">Signal</keyword>
<dbReference type="STRING" id="573024.SAMN05216208_2460"/>
<evidence type="ECO:0000256" key="2">
    <source>
        <dbReference type="SAM" id="SignalP"/>
    </source>
</evidence>
<dbReference type="PANTHER" id="PTHR36920:SF1">
    <property type="entry name" value="OUTER MEMBRANE PROTEIN W"/>
    <property type="match status" value="1"/>
</dbReference>
<dbReference type="Pfam" id="PF03922">
    <property type="entry name" value="OmpW"/>
    <property type="match status" value="1"/>
</dbReference>
<dbReference type="EMBL" id="FTNV01000003">
    <property type="protein sequence ID" value="SIS23241.1"/>
    <property type="molecule type" value="Genomic_DNA"/>
</dbReference>
<protein>
    <submittedName>
        <fullName evidence="3">Outer membrane protein</fullName>
    </submittedName>
</protein>
<dbReference type="InterPro" id="IPR011250">
    <property type="entry name" value="OMP/PagP_B-barrel"/>
</dbReference>
<dbReference type="GO" id="GO:0019867">
    <property type="term" value="C:outer membrane"/>
    <property type="evidence" value="ECO:0007669"/>
    <property type="project" value="InterPro"/>
</dbReference>
<feature type="signal peptide" evidence="2">
    <location>
        <begin position="1"/>
        <end position="22"/>
    </location>
</feature>
<proteinExistence type="inferred from homology"/>
<organism evidence="3 4">
    <name type="scientific">Roseovarius nanhaiticus</name>
    <dbReference type="NCBI Taxonomy" id="573024"/>
    <lineage>
        <taxon>Bacteria</taxon>
        <taxon>Pseudomonadati</taxon>
        <taxon>Pseudomonadota</taxon>
        <taxon>Alphaproteobacteria</taxon>
        <taxon>Rhodobacterales</taxon>
        <taxon>Roseobacteraceae</taxon>
        <taxon>Roseovarius</taxon>
    </lineage>
</organism>
<dbReference type="GO" id="GO:0055085">
    <property type="term" value="P:transmembrane transport"/>
    <property type="evidence" value="ECO:0007669"/>
    <property type="project" value="TreeGrafter"/>
</dbReference>
<dbReference type="RefSeq" id="WP_076534962.1">
    <property type="nucleotide sequence ID" value="NZ_CANNEL010000005.1"/>
</dbReference>
<keyword evidence="4" id="KW-1185">Reference proteome</keyword>
<evidence type="ECO:0000256" key="1">
    <source>
        <dbReference type="ARBA" id="ARBA00009330"/>
    </source>
</evidence>
<reference evidence="3 4" key="1">
    <citation type="submission" date="2017-01" db="EMBL/GenBank/DDBJ databases">
        <authorList>
            <person name="Mah S.A."/>
            <person name="Swanson W.J."/>
            <person name="Moy G.W."/>
            <person name="Vacquier V.D."/>
        </authorList>
    </citation>
    <scope>NUCLEOTIDE SEQUENCE [LARGE SCALE GENOMIC DNA]</scope>
    <source>
        <strain evidence="3 4">DSM 29590</strain>
    </source>
</reference>
<dbReference type="AlphaFoldDB" id="A0A1N7HES5"/>
<dbReference type="OrthoDB" id="9807574at2"/>
<evidence type="ECO:0000313" key="4">
    <source>
        <dbReference type="Proteomes" id="UP000186019"/>
    </source>
</evidence>
<dbReference type="PANTHER" id="PTHR36920">
    <property type="match status" value="1"/>
</dbReference>
<accession>A0A1N7HES5</accession>
<dbReference type="SUPFAM" id="SSF56925">
    <property type="entry name" value="OMPA-like"/>
    <property type="match status" value="1"/>
</dbReference>
<sequence>MTTRLTLAAAALLATVAAPALAQSKGDMTVGIGVHNVNPQGGNSTTTAGQISVGDNTRPTLTFEYFVADKIGIEVLAAWPFEHDIKLAGAGKIGKTKHLPPVLSIQYHFVNQSNVTPFVGLGVNYTTFFDDVGTGALAGARLDLDDSWGLAAHAGVDFKLSERGSLRLDARYIDIGTDVKVNGAKIGKVDIDPFVFGAAYVYRF</sequence>
<name>A0A1N7HES5_9RHOB</name>
<dbReference type="Gene3D" id="2.40.160.20">
    <property type="match status" value="1"/>
</dbReference>
<dbReference type="Proteomes" id="UP000186019">
    <property type="component" value="Unassembled WGS sequence"/>
</dbReference>
<feature type="chain" id="PRO_5009942493" evidence="2">
    <location>
        <begin position="23"/>
        <end position="204"/>
    </location>
</feature>
<gene>
    <name evidence="3" type="ORF">SAMN05421666_2855</name>
</gene>
<evidence type="ECO:0000313" key="3">
    <source>
        <dbReference type="EMBL" id="SIS23241.1"/>
    </source>
</evidence>
<comment type="similarity">
    <text evidence="1">Belongs to the OmpW/AlkL family.</text>
</comment>